<protein>
    <submittedName>
        <fullName evidence="1">9147_t:CDS:1</fullName>
    </submittedName>
</protein>
<proteinExistence type="predicted"/>
<organism evidence="1 2">
    <name type="scientific">Scutellospora calospora</name>
    <dbReference type="NCBI Taxonomy" id="85575"/>
    <lineage>
        <taxon>Eukaryota</taxon>
        <taxon>Fungi</taxon>
        <taxon>Fungi incertae sedis</taxon>
        <taxon>Mucoromycota</taxon>
        <taxon>Glomeromycotina</taxon>
        <taxon>Glomeromycetes</taxon>
        <taxon>Diversisporales</taxon>
        <taxon>Gigasporaceae</taxon>
        <taxon>Scutellospora</taxon>
    </lineage>
</organism>
<evidence type="ECO:0000313" key="2">
    <source>
        <dbReference type="Proteomes" id="UP000789860"/>
    </source>
</evidence>
<name>A0ACA9JUI7_9GLOM</name>
<reference evidence="1" key="1">
    <citation type="submission" date="2021-06" db="EMBL/GenBank/DDBJ databases">
        <authorList>
            <person name="Kallberg Y."/>
            <person name="Tangrot J."/>
            <person name="Rosling A."/>
        </authorList>
    </citation>
    <scope>NUCLEOTIDE SEQUENCE</scope>
    <source>
        <strain evidence="1">AU212A</strain>
    </source>
</reference>
<dbReference type="EMBL" id="CAJVPM010000117">
    <property type="protein sequence ID" value="CAG8436223.1"/>
    <property type="molecule type" value="Genomic_DNA"/>
</dbReference>
<accession>A0ACA9JUI7</accession>
<gene>
    <name evidence="1" type="ORF">SCALOS_LOCUS260</name>
</gene>
<keyword evidence="2" id="KW-1185">Reference proteome</keyword>
<comment type="caution">
    <text evidence="1">The sequence shown here is derived from an EMBL/GenBank/DDBJ whole genome shotgun (WGS) entry which is preliminary data.</text>
</comment>
<evidence type="ECO:0000313" key="1">
    <source>
        <dbReference type="EMBL" id="CAG8436223.1"/>
    </source>
</evidence>
<dbReference type="Proteomes" id="UP000789860">
    <property type="component" value="Unassembled WGS sequence"/>
</dbReference>
<sequence length="1015" mass="116070">MANVLNYVLNYLNISENMLNNVDDEEISSDAGEEDMSKALIEYSEQLENNLARIKKFDYSQFKNKEIIGYGASAVVYSAVIQGKKYALKSLKNNLSFDKRALKRIKREVNTTPHTLENLSKETSIKFIINILSEDFYSMPKDSKDLQLSKETSNELIINNLDILPEDFHSMSKDSKDLQLSKETSNELIINNLDILPEDFHSMSKDSKDLQLSKETSNELIIKNPKIPSEDLHSMSKDSEDLKLSEETSNEFIINNPEMQPKDLHSILKDSEGLKLSSTHIDGRLLMVSQFLPTLATRKSSSASSGLLCILDELAKMIKFIWIGCPGSSEGDKITAQLNECSYHPVFIEDSLFKGHDNFSNSTLWPLFHYHYPGELFFCKEDWNAYKIVNSLFADAISEIVQDGDLIWIHSRQFMLLPDLLRKKLSDRNLNVKIGYFLHVPFPSCEIYRILPVREEILTSILKSDLVGFQTFNHARHFLSSCTSILGLLAKPNRVYYEGRLVHVGIFPIGINPDRFIKSLKESKVQEQIKTLKEKYKGIKIIIGVDRLDSAKGVPQKFHALDLFLSKHPEWIGKVILIQIVTPTRKDSEEYQSFCQAVNELAGKIEGKYSTFVLSPIHFINHSVPFEELLALYKVSDVCIVSSIRDGMNLVPYEYISCQQDSHGVLIISEFAGAAQCLDAVTMNENLRKLNYQKLHYYVTKNTVSFWGKSFVKELARVEEYNSRIVTSHLEINQVLKVAKTAKKRIILLDCDRTLITTHKYEKQSCSPNNIISTLKSLQAKPNTYVYILSGRGRVDLDKWFEPAGVGLSAEHGCFYKHPKCLQEKENPILNCVLKNMTIKEENNNWYRLVEQVDPELKEKLLHLFKHYEVRTHGASVEEKEIGIVWHNNCSDRKFGSRQTMDLQVNLMSSLVHMPLNIILGDNILEIRSSLVDKSAVVRAIFKDLHVTPDHFVLCIGDEKPDEPIFTLLEKNDEFKSLNYFTSNVGNKPTKAKFFLNDDLDVRNLLEKLVSELLD</sequence>